<gene>
    <name evidence="3" type="ORF">HELGO_WM13237</name>
</gene>
<feature type="region of interest" description="Disordered" evidence="1">
    <location>
        <begin position="283"/>
        <end position="311"/>
    </location>
</feature>
<feature type="compositionally biased region" description="Polar residues" evidence="1">
    <location>
        <begin position="291"/>
        <end position="311"/>
    </location>
</feature>
<evidence type="ECO:0000256" key="2">
    <source>
        <dbReference type="SAM" id="SignalP"/>
    </source>
</evidence>
<dbReference type="AlphaFoldDB" id="A0A6S6SS48"/>
<proteinExistence type="predicted"/>
<reference evidence="3" key="1">
    <citation type="submission" date="2020-01" db="EMBL/GenBank/DDBJ databases">
        <authorList>
            <person name="Meier V. D."/>
            <person name="Meier V D."/>
        </authorList>
    </citation>
    <scope>NUCLEOTIDE SEQUENCE</scope>
    <source>
        <strain evidence="3">HLG_WM_MAG_05</strain>
    </source>
</reference>
<feature type="chain" id="PRO_5027828448" evidence="2">
    <location>
        <begin position="25"/>
        <end position="451"/>
    </location>
</feature>
<sequence>MHTKMSKVPIILGILVSLHSTSIAQTTVSGLSYTTQPTIVAVDEYGNIDLDYNQSITLSSDGLGVLGGTLTQTALEGVVNYTDINYRATADNELYYLTAKGSNLTEVNSTLILSDVVATKLIFTNQATPSTLTVGVVHDFENDPVVKAVDNEGLVDINFTEMISLSENGTGTATFTNNNVLAIEGVATFTGLTFNYDTTATIQLVANDQDDINLDFAMVLSDDLIIEPKTTSIVVPVDQTETTVEFDESVNVSFDEVNGVKQAVLTVNDRVLNIAVSSSGTMSGSVVSEDNAGNSVNSSIEVNNPKSNTTVDAEGNMQIVVSNENTSTVKVTVKSDGSLKHEVETERGVTVSLSSIAGADVKIDTEGNIATTSEVEKNGFIYKAVVTTNINGETSTKFIKVDIATNEQSDLSNTLKEGANFALGNEANVLEIDDLIYIEVVATLDNALEIE</sequence>
<keyword evidence="2" id="KW-0732">Signal</keyword>
<dbReference type="EMBL" id="CACVAU010000026">
    <property type="protein sequence ID" value="CAA6807462.1"/>
    <property type="molecule type" value="Genomic_DNA"/>
</dbReference>
<protein>
    <submittedName>
        <fullName evidence="3">Uncharacterized protein</fullName>
    </submittedName>
</protein>
<name>A0A6S6SS48_9BACT</name>
<accession>A0A6S6SS48</accession>
<evidence type="ECO:0000313" key="3">
    <source>
        <dbReference type="EMBL" id="CAA6807462.1"/>
    </source>
</evidence>
<feature type="signal peptide" evidence="2">
    <location>
        <begin position="1"/>
        <end position="24"/>
    </location>
</feature>
<organism evidence="3">
    <name type="scientific">uncultured Sulfurovum sp</name>
    <dbReference type="NCBI Taxonomy" id="269237"/>
    <lineage>
        <taxon>Bacteria</taxon>
        <taxon>Pseudomonadati</taxon>
        <taxon>Campylobacterota</taxon>
        <taxon>Epsilonproteobacteria</taxon>
        <taxon>Campylobacterales</taxon>
        <taxon>Sulfurovaceae</taxon>
        <taxon>Sulfurovum</taxon>
        <taxon>environmental samples</taxon>
    </lineage>
</organism>
<evidence type="ECO:0000256" key="1">
    <source>
        <dbReference type="SAM" id="MobiDB-lite"/>
    </source>
</evidence>